<comment type="caution">
    <text evidence="3">The sequence shown here is derived from an EMBL/GenBank/DDBJ whole genome shotgun (WGS) entry which is preliminary data.</text>
</comment>
<keyword evidence="4" id="KW-1185">Reference proteome</keyword>
<keyword evidence="1" id="KW-0812">Transmembrane</keyword>
<keyword evidence="1" id="KW-0472">Membrane</keyword>
<dbReference type="OrthoDB" id="7522752at2"/>
<feature type="domain" description="Putative Flp pilus-assembly TadG-like N-terminal" evidence="2">
    <location>
        <begin position="36"/>
        <end position="81"/>
    </location>
</feature>
<evidence type="ECO:0000313" key="4">
    <source>
        <dbReference type="Proteomes" id="UP000229498"/>
    </source>
</evidence>
<dbReference type="Gene3D" id="3.40.50.410">
    <property type="entry name" value="von Willebrand factor, type A domain"/>
    <property type="match status" value="1"/>
</dbReference>
<dbReference type="InterPro" id="IPR036465">
    <property type="entry name" value="vWFA_dom_sf"/>
</dbReference>
<protein>
    <submittedName>
        <fullName evidence="3">Flp pilus assembly protein TadG</fullName>
    </submittedName>
</protein>
<evidence type="ECO:0000313" key="3">
    <source>
        <dbReference type="EMBL" id="PJK29705.1"/>
    </source>
</evidence>
<gene>
    <name evidence="3" type="ORF">CVT23_11735</name>
</gene>
<dbReference type="Proteomes" id="UP000229498">
    <property type="component" value="Unassembled WGS sequence"/>
</dbReference>
<keyword evidence="1" id="KW-1133">Transmembrane helix</keyword>
<dbReference type="SUPFAM" id="SSF53300">
    <property type="entry name" value="vWA-like"/>
    <property type="match status" value="1"/>
</dbReference>
<dbReference type="EMBL" id="PHIG01000032">
    <property type="protein sequence ID" value="PJK29705.1"/>
    <property type="molecule type" value="Genomic_DNA"/>
</dbReference>
<dbReference type="InterPro" id="IPR028087">
    <property type="entry name" value="Tad_N"/>
</dbReference>
<sequence length="489" mass="52757">MTGLGTWRENRRSAGGGARRALSGVTRRLLRARDGGMAALVAVALLPMTAAVGVAVDSSLAMITQSRLARALDAAALAAGRLPRGTAVESEARRWFDANFPPGFMGATLTGFGVTTDARGDFVTAQASLALPTVFLGVIDIDSIDLNRRTVVERINGGAEVALIMDNTGSMRSGGKIDAMKAAARGLVQDLYGENESLDDLWVSVVPYTATVNVGAHRQDWLRLNDPALSGESPFHPGAWKGCVMARGAGDDQTDTPPSAAPFESFLYPRADDNDWPEIDERNDAQNNGRGPNLGCGPAITSLTNHRDTVLAAIDEMLPWHRGGTTGNLGLAWGWRTISPRWRGLWGGPTPETMPLARGTPLMEKVAILLTDGQNQFYDWRDHDENDGRGPGGSDFTAYGRLHAFGYGSLNDARREVDRRLARICDEMKAEDIRIFTITFGTTPDSGTQALYRACASRPENYFHSPDNETLASAFGAIGRELTRPRIVE</sequence>
<organism evidence="3 4">
    <name type="scientific">Minwuia thermotolerans</name>
    <dbReference type="NCBI Taxonomy" id="2056226"/>
    <lineage>
        <taxon>Bacteria</taxon>
        <taxon>Pseudomonadati</taxon>
        <taxon>Pseudomonadota</taxon>
        <taxon>Alphaproteobacteria</taxon>
        <taxon>Minwuiales</taxon>
        <taxon>Minwuiaceae</taxon>
        <taxon>Minwuia</taxon>
    </lineage>
</organism>
<dbReference type="AlphaFoldDB" id="A0A2M9G1X6"/>
<name>A0A2M9G1X6_9PROT</name>
<dbReference type="RefSeq" id="WP_109793730.1">
    <property type="nucleotide sequence ID" value="NZ_PHIG01000032.1"/>
</dbReference>
<reference evidence="3 4" key="1">
    <citation type="submission" date="2017-11" db="EMBL/GenBank/DDBJ databases">
        <title>Draft genome sequence of Rhizobiales bacterium SY3-13.</title>
        <authorList>
            <person name="Sun C."/>
        </authorList>
    </citation>
    <scope>NUCLEOTIDE SEQUENCE [LARGE SCALE GENOMIC DNA]</scope>
    <source>
        <strain evidence="3 4">SY3-13</strain>
    </source>
</reference>
<proteinExistence type="predicted"/>
<accession>A0A2M9G1X6</accession>
<evidence type="ECO:0000256" key="1">
    <source>
        <dbReference type="SAM" id="Phobius"/>
    </source>
</evidence>
<dbReference type="Pfam" id="PF13400">
    <property type="entry name" value="Tad"/>
    <property type="match status" value="1"/>
</dbReference>
<feature type="transmembrane region" description="Helical" evidence="1">
    <location>
        <begin position="37"/>
        <end position="56"/>
    </location>
</feature>
<evidence type="ECO:0000259" key="2">
    <source>
        <dbReference type="Pfam" id="PF13400"/>
    </source>
</evidence>